<dbReference type="Proteomes" id="UP000230842">
    <property type="component" value="Unassembled WGS sequence"/>
</dbReference>
<organism evidence="1 2">
    <name type="scientific">Mumia flava</name>
    <dbReference type="NCBI Taxonomy" id="1348852"/>
    <lineage>
        <taxon>Bacteria</taxon>
        <taxon>Bacillati</taxon>
        <taxon>Actinomycetota</taxon>
        <taxon>Actinomycetes</taxon>
        <taxon>Propionibacteriales</taxon>
        <taxon>Nocardioidaceae</taxon>
        <taxon>Mumia</taxon>
    </lineage>
</organism>
<dbReference type="InterPro" id="IPR021398">
    <property type="entry name" value="DUF3037"/>
</dbReference>
<reference evidence="1 2" key="1">
    <citation type="submission" date="2017-11" db="EMBL/GenBank/DDBJ databases">
        <title>Genomic Encyclopedia of Archaeal and Bacterial Type Strains, Phase II (KMG-II): From Individual Species to Whole Genera.</title>
        <authorList>
            <person name="Goeker M."/>
        </authorList>
    </citation>
    <scope>NUCLEOTIDE SEQUENCE [LARGE SCALE GENOMIC DNA]</scope>
    <source>
        <strain evidence="1 2">DSM 27763</strain>
    </source>
</reference>
<name>A0A2M9BJD2_9ACTN</name>
<dbReference type="EMBL" id="PGEZ01000001">
    <property type="protein sequence ID" value="PJJ58070.1"/>
    <property type="molecule type" value="Genomic_DNA"/>
</dbReference>
<proteinExistence type="predicted"/>
<protein>
    <recommendedName>
        <fullName evidence="3">DUF3037 family protein</fullName>
    </recommendedName>
</protein>
<accession>A0A2M9BJD2</accession>
<dbReference type="AlphaFoldDB" id="A0A2M9BJD2"/>
<comment type="caution">
    <text evidence="1">The sequence shown here is derived from an EMBL/GenBank/DDBJ whole genome shotgun (WGS) entry which is preliminary data.</text>
</comment>
<evidence type="ECO:0008006" key="3">
    <source>
        <dbReference type="Google" id="ProtNLM"/>
    </source>
</evidence>
<gene>
    <name evidence="1" type="ORF">CLV56_2315</name>
</gene>
<evidence type="ECO:0000313" key="1">
    <source>
        <dbReference type="EMBL" id="PJJ58070.1"/>
    </source>
</evidence>
<sequence length="285" mass="32883">MSYRYWLLRYVPDPVRGEFVNLGVIVGDGECDWAIRRVHNFKRASRLGGDASLAADWLERLERRFPQLPDEQPLGTEALLSYGWLEHTRARLNNSIQVSQSAPVSARSAKEAAERLYGFLVKEDQNVSRSGWRATTTRELRRQYEMRMGSKSRSLQSNVYLQARAQRTRFEFALGDDLVVHLTRVWAFDVASTENLRQQIQAWSYAVKVFRERGGDVRNRAHKVPSHPVQRDVPISILYQNPRTDQQQEVFQIAADAWKDLEVNAFAQGNEFKLVDRALTTSMEP</sequence>
<dbReference type="Pfam" id="PF11236">
    <property type="entry name" value="DUF3037"/>
    <property type="match status" value="1"/>
</dbReference>
<evidence type="ECO:0000313" key="2">
    <source>
        <dbReference type="Proteomes" id="UP000230842"/>
    </source>
</evidence>
<keyword evidence="2" id="KW-1185">Reference proteome</keyword>